<protein>
    <submittedName>
        <fullName evidence="2">Uncharacterized protein</fullName>
    </submittedName>
</protein>
<feature type="region of interest" description="Disordered" evidence="1">
    <location>
        <begin position="1"/>
        <end position="49"/>
    </location>
</feature>
<dbReference type="EMBL" id="GBRH01261445">
    <property type="protein sequence ID" value="JAD36450.1"/>
    <property type="molecule type" value="Transcribed_RNA"/>
</dbReference>
<evidence type="ECO:0000256" key="1">
    <source>
        <dbReference type="SAM" id="MobiDB-lite"/>
    </source>
</evidence>
<evidence type="ECO:0000313" key="2">
    <source>
        <dbReference type="EMBL" id="JAD36450.1"/>
    </source>
</evidence>
<reference evidence="2" key="1">
    <citation type="submission" date="2014-09" db="EMBL/GenBank/DDBJ databases">
        <authorList>
            <person name="Magalhaes I.L.F."/>
            <person name="Oliveira U."/>
            <person name="Santos F.R."/>
            <person name="Vidigal T.H.D.A."/>
            <person name="Brescovit A.D."/>
            <person name="Santos A.J."/>
        </authorList>
    </citation>
    <scope>NUCLEOTIDE SEQUENCE</scope>
    <source>
        <tissue evidence="2">Shoot tissue taken approximately 20 cm above the soil surface</tissue>
    </source>
</reference>
<sequence>MFSHESKQKDVNLSGILQPPISNMLKKNQHSKRSFHATVDKDKTKLKKV</sequence>
<accession>A0A0A8ZI79</accession>
<name>A0A0A8ZI79_ARUDO</name>
<organism evidence="2">
    <name type="scientific">Arundo donax</name>
    <name type="common">Giant reed</name>
    <name type="synonym">Donax arundinaceus</name>
    <dbReference type="NCBI Taxonomy" id="35708"/>
    <lineage>
        <taxon>Eukaryota</taxon>
        <taxon>Viridiplantae</taxon>
        <taxon>Streptophyta</taxon>
        <taxon>Embryophyta</taxon>
        <taxon>Tracheophyta</taxon>
        <taxon>Spermatophyta</taxon>
        <taxon>Magnoliopsida</taxon>
        <taxon>Liliopsida</taxon>
        <taxon>Poales</taxon>
        <taxon>Poaceae</taxon>
        <taxon>PACMAD clade</taxon>
        <taxon>Arundinoideae</taxon>
        <taxon>Arundineae</taxon>
        <taxon>Arundo</taxon>
    </lineage>
</organism>
<feature type="compositionally biased region" description="Basic and acidic residues" evidence="1">
    <location>
        <begin position="1"/>
        <end position="10"/>
    </location>
</feature>
<dbReference type="AlphaFoldDB" id="A0A0A8ZI79"/>
<proteinExistence type="predicted"/>
<reference evidence="2" key="2">
    <citation type="journal article" date="2015" name="Data Brief">
        <title>Shoot transcriptome of the giant reed, Arundo donax.</title>
        <authorList>
            <person name="Barrero R.A."/>
            <person name="Guerrero F.D."/>
            <person name="Moolhuijzen P."/>
            <person name="Goolsby J.A."/>
            <person name="Tidwell J."/>
            <person name="Bellgard S.E."/>
            <person name="Bellgard M.I."/>
        </authorList>
    </citation>
    <scope>NUCLEOTIDE SEQUENCE</scope>
    <source>
        <tissue evidence="2">Shoot tissue taken approximately 20 cm above the soil surface</tissue>
    </source>
</reference>